<dbReference type="PROSITE" id="PS50883">
    <property type="entry name" value="EAL"/>
    <property type="match status" value="1"/>
</dbReference>
<dbReference type="InterPro" id="IPR029787">
    <property type="entry name" value="Nucleotide_cyclase"/>
</dbReference>
<dbReference type="PROSITE" id="PS50110">
    <property type="entry name" value="RESPONSE_REGULATORY"/>
    <property type="match status" value="1"/>
</dbReference>
<dbReference type="Pfam" id="PF00072">
    <property type="entry name" value="Response_reg"/>
    <property type="match status" value="1"/>
</dbReference>
<dbReference type="InterPro" id="IPR035919">
    <property type="entry name" value="EAL_sf"/>
</dbReference>
<dbReference type="CDD" id="cd00130">
    <property type="entry name" value="PAS"/>
    <property type="match status" value="1"/>
</dbReference>
<organism evidence="10 11">
    <name type="scientific">Candidatus Proximibacter danicus</name>
    <dbReference type="NCBI Taxonomy" id="2954365"/>
    <lineage>
        <taxon>Bacteria</taxon>
        <taxon>Pseudomonadati</taxon>
        <taxon>Pseudomonadota</taxon>
        <taxon>Betaproteobacteria</taxon>
        <taxon>Candidatus Proximibacter</taxon>
    </lineage>
</organism>
<sequence>MAGLHAKPWGDFLPIVGDEHRDEFLSMLASALRGQPLYRWETIRRTKSGRMLAVAISMLPIFDANGTVDRIQIVAADISENRRLQVELQQLSSVVLSSEDFICVFASQGEIEFINPAGLATDRSGAVGNEKLAWPDRASQDLRAIHQVALPCSGETAFFEEMVLTDAEAHEIPVSLQVVRLGAAGTDRFAIVARDIRSQKKTEESLLRSNRIQLMLGKCSQAIQQAHDEKSLFAAICHLLTDIGGYRFAMVSLIVPDPEQKMQPAAWSGDDTATMAELVTYWNPVHPRGQGPTGTAVRTGQTVIRHDIGQAPEYSPWAAINTRLGLRAMIALPLTHGTYSFGALSIYAMQMGVFDPEETRLLEELSRRLAHGIHALRAEAERDKSEAMLRLFSGAIESTLDGVMISDAQRPDHPIVYVNPAFTRITGWESDEVIGKNGRVLVAGELQQPEMEVIRHALRGRTTGQAVFRCFRKDGQTFWNELHVAPIRNAKGETTHYVSVIADVSERILREGQLAHLAMHDPLTGLANRTLLNDRLRQAIARADRDGRMVALLLIDLDRFKQVNDTLGHGAGDVLLHMVASRLSGLALESDTLARLGGDEFVLLLTDLENELDVPRTGQMLIEQLSAPFDLDGEEISITPSIGAAIYPLNASDPENLLRQADIAMYEVKESGRNAFRCFAPAMGQRSQQQVSLEKDLRHAIERNELVLYYQPKADLYSGHITGVEALIRWQHPERGLVPPVQFIPLAEQSGLIVPIGAWVLREACQQAVRWQKEGLPAMRVAVNLSPLQFRQDDLVEQVARVLAETGLDPCWLELEVTESLVMDNPEAAADFLKRLKKMGIRLAMDDFGTGYSSLGYLKRFPFDVLKIDRSFVQNIVSEPDDAVIAVAVIAMAHSLGLQVIAEGVEDESQMRYLRAHLCDEIQGYLFSQPLPAAELAAFVRDPRALAVLTESSGREERTLLLVDDEPDILNSLKRLLRRSGYRILTAGSAAEGLELLALNSVQVIVSDQRMPIMSGSEFLSRVKSLYPDTMRIVLSGYTELAALTDAINRGAIYKFVTKPWDDDELREVIREAFITHGHRSGKSPAGQSGKGIA</sequence>
<dbReference type="SMART" id="SM00267">
    <property type="entry name" value="GGDEF"/>
    <property type="match status" value="1"/>
</dbReference>
<dbReference type="InterPro" id="IPR035965">
    <property type="entry name" value="PAS-like_dom_sf"/>
</dbReference>
<dbReference type="PANTHER" id="PTHR44757:SF2">
    <property type="entry name" value="BIOFILM ARCHITECTURE MAINTENANCE PROTEIN MBAA"/>
    <property type="match status" value="1"/>
</dbReference>
<dbReference type="InterPro" id="IPR003018">
    <property type="entry name" value="GAF"/>
</dbReference>
<dbReference type="Pfam" id="PF00990">
    <property type="entry name" value="GGDEF"/>
    <property type="match status" value="1"/>
</dbReference>
<dbReference type="InterPro" id="IPR011006">
    <property type="entry name" value="CheY-like_superfamily"/>
</dbReference>
<evidence type="ECO:0000256" key="2">
    <source>
        <dbReference type="ARBA" id="ARBA00022777"/>
    </source>
</evidence>
<dbReference type="NCBIfam" id="TIGR00254">
    <property type="entry name" value="GGDEF"/>
    <property type="match status" value="1"/>
</dbReference>
<dbReference type="CDD" id="cd17569">
    <property type="entry name" value="REC_HupR-like"/>
    <property type="match status" value="1"/>
</dbReference>
<dbReference type="PANTHER" id="PTHR44757">
    <property type="entry name" value="DIGUANYLATE CYCLASE DGCP"/>
    <property type="match status" value="1"/>
</dbReference>
<dbReference type="InterPro" id="IPR001633">
    <property type="entry name" value="EAL_dom"/>
</dbReference>
<feature type="domain" description="PAC" evidence="7">
    <location>
        <begin position="464"/>
        <end position="516"/>
    </location>
</feature>
<protein>
    <submittedName>
        <fullName evidence="10">EAL domain-containing protein</fullName>
    </submittedName>
</protein>
<dbReference type="CDD" id="cd01948">
    <property type="entry name" value="EAL"/>
    <property type="match status" value="1"/>
</dbReference>
<feature type="domain" description="PAS" evidence="6">
    <location>
        <begin position="388"/>
        <end position="461"/>
    </location>
</feature>
<dbReference type="Gene3D" id="3.20.20.450">
    <property type="entry name" value="EAL domain"/>
    <property type="match status" value="1"/>
</dbReference>
<dbReference type="InterPro" id="IPR001610">
    <property type="entry name" value="PAC"/>
</dbReference>
<evidence type="ECO:0000256" key="4">
    <source>
        <dbReference type="PROSITE-ProRule" id="PRU00169"/>
    </source>
</evidence>
<dbReference type="InterPro" id="IPR001789">
    <property type="entry name" value="Sig_transdc_resp-reg_receiver"/>
</dbReference>
<dbReference type="InterPro" id="IPR000014">
    <property type="entry name" value="PAS"/>
</dbReference>
<dbReference type="SMART" id="SM00091">
    <property type="entry name" value="PAS"/>
    <property type="match status" value="2"/>
</dbReference>
<dbReference type="InterPro" id="IPR029016">
    <property type="entry name" value="GAF-like_dom_sf"/>
</dbReference>
<gene>
    <name evidence="10" type="ORF">IPL58_13585</name>
</gene>
<dbReference type="PROSITE" id="PS50112">
    <property type="entry name" value="PAS"/>
    <property type="match status" value="1"/>
</dbReference>
<dbReference type="PROSITE" id="PS50887">
    <property type="entry name" value="GGDEF"/>
    <property type="match status" value="1"/>
</dbReference>
<dbReference type="Gene3D" id="3.30.450.20">
    <property type="entry name" value="PAS domain"/>
    <property type="match status" value="3"/>
</dbReference>
<dbReference type="SMART" id="SM00065">
    <property type="entry name" value="GAF"/>
    <property type="match status" value="1"/>
</dbReference>
<dbReference type="Proteomes" id="UP000886689">
    <property type="component" value="Unassembled WGS sequence"/>
</dbReference>
<dbReference type="SUPFAM" id="SSF52172">
    <property type="entry name" value="CheY-like"/>
    <property type="match status" value="1"/>
</dbReference>
<dbReference type="SUPFAM" id="SSF55073">
    <property type="entry name" value="Nucleotide cyclase"/>
    <property type="match status" value="1"/>
</dbReference>
<evidence type="ECO:0000259" key="5">
    <source>
        <dbReference type="PROSITE" id="PS50110"/>
    </source>
</evidence>
<dbReference type="GO" id="GO:0071111">
    <property type="term" value="F:cyclic-guanylate-specific phosphodiesterase activity"/>
    <property type="evidence" value="ECO:0007669"/>
    <property type="project" value="UniProtKB-EC"/>
</dbReference>
<comment type="catalytic activity">
    <reaction evidence="3">
        <text>3',3'-c-di-GMP + H2O = 5'-phosphoguanylyl(3'-&gt;5')guanosine + H(+)</text>
        <dbReference type="Rhea" id="RHEA:24902"/>
        <dbReference type="ChEBI" id="CHEBI:15377"/>
        <dbReference type="ChEBI" id="CHEBI:15378"/>
        <dbReference type="ChEBI" id="CHEBI:58754"/>
        <dbReference type="ChEBI" id="CHEBI:58805"/>
        <dbReference type="EC" id="3.1.4.52"/>
    </reaction>
    <physiologicalReaction direction="left-to-right" evidence="3">
        <dbReference type="Rhea" id="RHEA:24903"/>
    </physiologicalReaction>
</comment>
<feature type="domain" description="EAL" evidence="8">
    <location>
        <begin position="690"/>
        <end position="944"/>
    </location>
</feature>
<keyword evidence="1" id="KW-0808">Transferase</keyword>
<dbReference type="Pfam" id="PF13185">
    <property type="entry name" value="GAF_2"/>
    <property type="match status" value="1"/>
</dbReference>
<dbReference type="CDD" id="cd01949">
    <property type="entry name" value="GGDEF"/>
    <property type="match status" value="1"/>
</dbReference>
<dbReference type="SUPFAM" id="SSF141868">
    <property type="entry name" value="EAL domain-like"/>
    <property type="match status" value="1"/>
</dbReference>
<dbReference type="InterPro" id="IPR000160">
    <property type="entry name" value="GGDEF_dom"/>
</dbReference>
<keyword evidence="4" id="KW-0597">Phosphoprotein</keyword>
<evidence type="ECO:0000313" key="10">
    <source>
        <dbReference type="EMBL" id="MBK8524994.1"/>
    </source>
</evidence>
<dbReference type="SMART" id="SM00052">
    <property type="entry name" value="EAL"/>
    <property type="match status" value="1"/>
</dbReference>
<dbReference type="NCBIfam" id="TIGR00229">
    <property type="entry name" value="sensory_box"/>
    <property type="match status" value="1"/>
</dbReference>
<accession>A0A9D7K3V8</accession>
<dbReference type="SUPFAM" id="SSF55785">
    <property type="entry name" value="PYP-like sensor domain (PAS domain)"/>
    <property type="match status" value="2"/>
</dbReference>
<evidence type="ECO:0000259" key="6">
    <source>
        <dbReference type="PROSITE" id="PS50112"/>
    </source>
</evidence>
<dbReference type="GO" id="GO:0016301">
    <property type="term" value="F:kinase activity"/>
    <property type="evidence" value="ECO:0007669"/>
    <property type="project" value="UniProtKB-KW"/>
</dbReference>
<reference evidence="10" key="1">
    <citation type="submission" date="2020-10" db="EMBL/GenBank/DDBJ databases">
        <title>Connecting structure to function with the recovery of over 1000 high-quality activated sludge metagenome-assembled genomes encoding full-length rRNA genes using long-read sequencing.</title>
        <authorList>
            <person name="Singleton C.M."/>
            <person name="Petriglieri F."/>
            <person name="Kristensen J.M."/>
            <person name="Kirkegaard R.H."/>
            <person name="Michaelsen T.Y."/>
            <person name="Andersen M.H."/>
            <person name="Karst S.M."/>
            <person name="Dueholm M.S."/>
            <person name="Nielsen P.H."/>
            <person name="Albertsen M."/>
        </authorList>
    </citation>
    <scope>NUCLEOTIDE SEQUENCE</scope>
    <source>
        <strain evidence="10">Hirt_18-Q3-R61-65_BATAC.395</strain>
    </source>
</reference>
<dbReference type="FunFam" id="3.30.70.270:FF:000001">
    <property type="entry name" value="Diguanylate cyclase domain protein"/>
    <property type="match status" value="1"/>
</dbReference>
<evidence type="ECO:0000313" key="11">
    <source>
        <dbReference type="Proteomes" id="UP000886689"/>
    </source>
</evidence>
<dbReference type="InterPro" id="IPR043128">
    <property type="entry name" value="Rev_trsase/Diguanyl_cyclase"/>
</dbReference>
<feature type="domain" description="GGDEF" evidence="9">
    <location>
        <begin position="548"/>
        <end position="681"/>
    </location>
</feature>
<dbReference type="AlphaFoldDB" id="A0A9D7K3V8"/>
<dbReference type="SUPFAM" id="SSF55781">
    <property type="entry name" value="GAF domain-like"/>
    <property type="match status" value="1"/>
</dbReference>
<evidence type="ECO:0000259" key="9">
    <source>
        <dbReference type="PROSITE" id="PS50887"/>
    </source>
</evidence>
<evidence type="ECO:0000256" key="3">
    <source>
        <dbReference type="ARBA" id="ARBA00051114"/>
    </source>
</evidence>
<dbReference type="EMBL" id="JADJUC010000020">
    <property type="protein sequence ID" value="MBK8524994.1"/>
    <property type="molecule type" value="Genomic_DNA"/>
</dbReference>
<dbReference type="Gene3D" id="3.30.70.270">
    <property type="match status" value="1"/>
</dbReference>
<evidence type="ECO:0000259" key="8">
    <source>
        <dbReference type="PROSITE" id="PS50883"/>
    </source>
</evidence>
<dbReference type="InterPro" id="IPR000700">
    <property type="entry name" value="PAS-assoc_C"/>
</dbReference>
<comment type="caution">
    <text evidence="10">The sequence shown here is derived from an EMBL/GenBank/DDBJ whole genome shotgun (WGS) entry which is preliminary data.</text>
</comment>
<evidence type="ECO:0000256" key="1">
    <source>
        <dbReference type="ARBA" id="ARBA00022679"/>
    </source>
</evidence>
<proteinExistence type="predicted"/>
<feature type="domain" description="PAC" evidence="7">
    <location>
        <begin position="38"/>
        <end position="90"/>
    </location>
</feature>
<dbReference type="InterPro" id="IPR052155">
    <property type="entry name" value="Biofilm_reg_signaling"/>
</dbReference>
<dbReference type="Gene3D" id="3.30.450.40">
    <property type="match status" value="1"/>
</dbReference>
<dbReference type="GO" id="GO:0000160">
    <property type="term" value="P:phosphorelay signal transduction system"/>
    <property type="evidence" value="ECO:0007669"/>
    <property type="project" value="InterPro"/>
</dbReference>
<feature type="domain" description="Response regulatory" evidence="5">
    <location>
        <begin position="959"/>
        <end position="1074"/>
    </location>
</feature>
<dbReference type="SMART" id="SM00086">
    <property type="entry name" value="PAC"/>
    <property type="match status" value="2"/>
</dbReference>
<evidence type="ECO:0000259" key="7">
    <source>
        <dbReference type="PROSITE" id="PS50113"/>
    </source>
</evidence>
<dbReference type="Pfam" id="PF00563">
    <property type="entry name" value="EAL"/>
    <property type="match status" value="1"/>
</dbReference>
<dbReference type="Pfam" id="PF13426">
    <property type="entry name" value="PAS_9"/>
    <property type="match status" value="2"/>
</dbReference>
<dbReference type="SMART" id="SM00448">
    <property type="entry name" value="REC"/>
    <property type="match status" value="1"/>
</dbReference>
<keyword evidence="2" id="KW-0418">Kinase</keyword>
<dbReference type="PROSITE" id="PS50113">
    <property type="entry name" value="PAC"/>
    <property type="match status" value="2"/>
</dbReference>
<name>A0A9D7K3V8_9PROT</name>
<feature type="modified residue" description="4-aspartylphosphate" evidence="4">
    <location>
        <position position="1008"/>
    </location>
</feature>
<dbReference type="Gene3D" id="3.40.50.2300">
    <property type="match status" value="1"/>
</dbReference>
<dbReference type="GO" id="GO:0071732">
    <property type="term" value="P:cellular response to nitric oxide"/>
    <property type="evidence" value="ECO:0007669"/>
    <property type="project" value="UniProtKB-ARBA"/>
</dbReference>
<dbReference type="FunFam" id="3.20.20.450:FF:000001">
    <property type="entry name" value="Cyclic di-GMP phosphodiesterase yahA"/>
    <property type="match status" value="1"/>
</dbReference>